<keyword evidence="7" id="KW-1185">Reference proteome</keyword>
<feature type="compositionally biased region" description="Pro residues" evidence="5">
    <location>
        <begin position="41"/>
        <end position="62"/>
    </location>
</feature>
<dbReference type="PANTHER" id="PTHR19842">
    <property type="entry name" value="G BETA-LIKE PROTEIN GBL"/>
    <property type="match status" value="1"/>
</dbReference>
<reference evidence="6" key="1">
    <citation type="journal article" date="2020" name="Stud. Mycol.">
        <title>101 Dothideomycetes genomes: a test case for predicting lifestyles and emergence of pathogens.</title>
        <authorList>
            <person name="Haridas S."/>
            <person name="Albert R."/>
            <person name="Binder M."/>
            <person name="Bloem J."/>
            <person name="Labutti K."/>
            <person name="Salamov A."/>
            <person name="Andreopoulos B."/>
            <person name="Baker S."/>
            <person name="Barry K."/>
            <person name="Bills G."/>
            <person name="Bluhm B."/>
            <person name="Cannon C."/>
            <person name="Castanera R."/>
            <person name="Culley D."/>
            <person name="Daum C."/>
            <person name="Ezra D."/>
            <person name="Gonzalez J."/>
            <person name="Henrissat B."/>
            <person name="Kuo A."/>
            <person name="Liang C."/>
            <person name="Lipzen A."/>
            <person name="Lutzoni F."/>
            <person name="Magnuson J."/>
            <person name="Mondo S."/>
            <person name="Nolan M."/>
            <person name="Ohm R."/>
            <person name="Pangilinan J."/>
            <person name="Park H.-J."/>
            <person name="Ramirez L."/>
            <person name="Alfaro M."/>
            <person name="Sun H."/>
            <person name="Tritt A."/>
            <person name="Yoshinaga Y."/>
            <person name="Zwiers L.-H."/>
            <person name="Turgeon B."/>
            <person name="Goodwin S."/>
            <person name="Spatafora J."/>
            <person name="Crous P."/>
            <person name="Grigoriev I."/>
        </authorList>
    </citation>
    <scope>NUCLEOTIDE SEQUENCE</scope>
    <source>
        <strain evidence="6">HMLAC05119</strain>
    </source>
</reference>
<dbReference type="Pfam" id="PF00400">
    <property type="entry name" value="WD40"/>
    <property type="match status" value="3"/>
</dbReference>
<organism evidence="6 7">
    <name type="scientific">Ampelomyces quisqualis</name>
    <name type="common">Powdery mildew agent</name>
    <dbReference type="NCBI Taxonomy" id="50730"/>
    <lineage>
        <taxon>Eukaryota</taxon>
        <taxon>Fungi</taxon>
        <taxon>Dikarya</taxon>
        <taxon>Ascomycota</taxon>
        <taxon>Pezizomycotina</taxon>
        <taxon>Dothideomycetes</taxon>
        <taxon>Pleosporomycetidae</taxon>
        <taxon>Pleosporales</taxon>
        <taxon>Pleosporineae</taxon>
        <taxon>Phaeosphaeriaceae</taxon>
        <taxon>Ampelomyces</taxon>
    </lineage>
</organism>
<accession>A0A6A5QRQ2</accession>
<gene>
    <name evidence="6" type="ORF">BDU57DRAFT_514661</name>
</gene>
<feature type="region of interest" description="Disordered" evidence="5">
    <location>
        <begin position="305"/>
        <end position="325"/>
    </location>
</feature>
<feature type="compositionally biased region" description="Basic residues" evidence="5">
    <location>
        <begin position="123"/>
        <end position="132"/>
    </location>
</feature>
<evidence type="ECO:0000313" key="7">
    <source>
        <dbReference type="Proteomes" id="UP000800096"/>
    </source>
</evidence>
<comment type="similarity">
    <text evidence="1">Belongs to the WD repeat LST8 family.</text>
</comment>
<dbReference type="GO" id="GO:0031932">
    <property type="term" value="C:TORC2 complex"/>
    <property type="evidence" value="ECO:0007669"/>
    <property type="project" value="InterPro"/>
</dbReference>
<dbReference type="FunFam" id="2.130.10.10:FF:000969">
    <property type="entry name" value="WD repeat protein"/>
    <property type="match status" value="1"/>
</dbReference>
<evidence type="ECO:0000256" key="2">
    <source>
        <dbReference type="ARBA" id="ARBA00022574"/>
    </source>
</evidence>
<dbReference type="PROSITE" id="PS50294">
    <property type="entry name" value="WD_REPEATS_REGION"/>
    <property type="match status" value="1"/>
</dbReference>
<evidence type="ECO:0000256" key="3">
    <source>
        <dbReference type="ARBA" id="ARBA00022737"/>
    </source>
</evidence>
<feature type="compositionally biased region" description="Low complexity" evidence="5">
    <location>
        <begin position="311"/>
        <end position="325"/>
    </location>
</feature>
<evidence type="ECO:0000256" key="5">
    <source>
        <dbReference type="SAM" id="MobiDB-lite"/>
    </source>
</evidence>
<dbReference type="PANTHER" id="PTHR19842:SF0">
    <property type="entry name" value="TARGET OF RAPAMYCIN COMPLEX SUBUNIT LST8"/>
    <property type="match status" value="1"/>
</dbReference>
<evidence type="ECO:0000313" key="6">
    <source>
        <dbReference type="EMBL" id="KAF1918093.1"/>
    </source>
</evidence>
<evidence type="ECO:0008006" key="8">
    <source>
        <dbReference type="Google" id="ProtNLM"/>
    </source>
</evidence>
<keyword evidence="2 4" id="KW-0853">WD repeat</keyword>
<dbReference type="SUPFAM" id="SSF50978">
    <property type="entry name" value="WD40 repeat-like"/>
    <property type="match status" value="1"/>
</dbReference>
<dbReference type="GO" id="GO:0032956">
    <property type="term" value="P:regulation of actin cytoskeleton organization"/>
    <property type="evidence" value="ECO:0007669"/>
    <property type="project" value="TreeGrafter"/>
</dbReference>
<sequence>MSLSDWRNAVIDLSVSSDEDGDETSSVATRVAAPKTAVPLPAKPTPSTIPPAVPTPPIPTSPAQPRYTYVPVPEPRPRIAPLVTGSSHVPKQRLTPPIATTGRGGAVNPAEEGGSVSLPGPHPPKHVAKHGIAKNMHSADPVAKRRKLSNAGGPTQAQGQPIESRQSAASTVSARPAAVPSSLADKSVFVNTHKKPPSVQYMNAALKSNGSITTSLLNKVASSGPRPVQISRLGDNRSLSTPEPKSTTPLKQASVTSAQSTARAHESSRDAIKSQTTKAVARDLRGALGSQHPHISMPDIPAVQGRTRFESPNGSPGLPSFSGPSWVQDDEKDCVLSDASNPADRIDLKTPTRPTLESRQLFPNRSSPGMSDQQAVPLKSTTTFSEEEDHLLIFLKEVKKLKWKLITAEFQRFYPTRMYHTIQWRYTSKINKRDRSQDPAVLKLPPEWAGEAVIDWPSVHTDASGPRERVEIANLHRDVDMLKAHAPKPTTFWHSNDHDYSSGTDSGINKRRPRRTAPVNYDIRRHKERFEDDIDANDLGESFAGGLAGKETRVQAEFPANTQSVVLQQAQIIVNEPMDVDFTVDDARIALNAIQRKRVPLSQRLPYLEASERLNLQSCPGDWDWNQISSRDWQGTLLHVDFSSAEVVQVERAIVVEGRQTAKRPRHTTQRRHLRTLLKDITEPGLLKLAHSLGSCLPARERAGIEAFLRDARSGKVADNPHILRLSAARSRKVMSTVHADSTSCMLRQRELGLQSHRGWSAATKASTYQIRNKIMDTLGPSTSWTGASSDIHTVAWSPDGEQFAAGAVAVTDHDSMQYNRPNNLLFGDLTDNSIHELAEHSITRKRTKTGANSSHAMFVSQDPNLYTTVTSVAFAPSGKVMYSAGYDRSVCVWSLGAAGTQPYLTTKIVHKAEVEMMVVNRSRPGILATAAKRNSGSAVKLIFFNEDTPYEFDKHDFHSEKAQSRSDLNILPQALQFEPRYGEVLLAGFGANARTDQGLDVTGDLCLWDITTQTQIAIHGSHRNTFDVVFNPNRRYLPLFAAGCVAGGNVNRGTRSVIRLYDERGPARFTCPLEIECRALDMNDIVWSPQNENLMAAGCTDGRVYVWDLRNSADPLRVLSHSTSLLPLPEDVHHERTDTGIRFLSWGDNATRLYSGSSDGVVKVWDVTRSEEDSFVKDLITFDSGIMAGSFSPDHSKLVIGEVNGSVDVLNVGRDDCTIKDAGRLSYIPYQEHALAEDDNNGSELGNATTHESAVGEGNHLLETGQLRLAPMGNLPTLQVVQGPNYAGPFDQGVDAPFLREQALAFQMSMASKPGPQCSIPSCQDNMVKITSEETGDSGRSADRIPHDLRRQWTAVDSGARIMPGKSKCTSCSRPARPSPSADPNEAVLCERCSFACFRCAAVNAIAPATTTVVCDSCAGVWDVGALGYDCVEEPGSRGEKLNVPPLGRYGRDVLEGIMVEEETNYGDEMNALTDYYFSLAIDRPESPPL</sequence>
<dbReference type="GO" id="GO:0031929">
    <property type="term" value="P:TOR signaling"/>
    <property type="evidence" value="ECO:0007669"/>
    <property type="project" value="InterPro"/>
</dbReference>
<dbReference type="InterPro" id="IPR036322">
    <property type="entry name" value="WD40_repeat_dom_sf"/>
</dbReference>
<feature type="repeat" description="WD" evidence="4">
    <location>
        <begin position="1083"/>
        <end position="1118"/>
    </location>
</feature>
<dbReference type="InterPro" id="IPR015943">
    <property type="entry name" value="WD40/YVTN_repeat-like_dom_sf"/>
</dbReference>
<feature type="region of interest" description="Disordered" evidence="5">
    <location>
        <begin position="221"/>
        <end position="278"/>
    </location>
</feature>
<dbReference type="Gene3D" id="2.130.10.10">
    <property type="entry name" value="YVTN repeat-like/Quinoprotein amine dehydrogenase"/>
    <property type="match status" value="1"/>
</dbReference>
<feature type="compositionally biased region" description="Polar residues" evidence="5">
    <location>
        <begin position="152"/>
        <end position="173"/>
    </location>
</feature>
<dbReference type="InterPro" id="IPR019775">
    <property type="entry name" value="WD40_repeat_CS"/>
</dbReference>
<feature type="compositionally biased region" description="Polar residues" evidence="5">
    <location>
        <begin position="237"/>
        <end position="262"/>
    </location>
</feature>
<protein>
    <recommendedName>
        <fullName evidence="8">WD40-repeat-containing domain protein</fullName>
    </recommendedName>
</protein>
<dbReference type="EMBL" id="ML979134">
    <property type="protein sequence ID" value="KAF1918093.1"/>
    <property type="molecule type" value="Genomic_DNA"/>
</dbReference>
<keyword evidence="3" id="KW-0677">Repeat</keyword>
<feature type="repeat" description="WD" evidence="4">
    <location>
        <begin position="870"/>
        <end position="896"/>
    </location>
</feature>
<dbReference type="PROSITE" id="PS00678">
    <property type="entry name" value="WD_REPEATS_1"/>
    <property type="match status" value="2"/>
</dbReference>
<feature type="compositionally biased region" description="Basic and acidic residues" evidence="5">
    <location>
        <begin position="263"/>
        <end position="272"/>
    </location>
</feature>
<feature type="region of interest" description="Disordered" evidence="5">
    <location>
        <begin position="493"/>
        <end position="514"/>
    </location>
</feature>
<dbReference type="PROSITE" id="PS50082">
    <property type="entry name" value="WD_REPEATS_2"/>
    <property type="match status" value="3"/>
</dbReference>
<dbReference type="GO" id="GO:0031931">
    <property type="term" value="C:TORC1 complex"/>
    <property type="evidence" value="ECO:0007669"/>
    <property type="project" value="InterPro"/>
</dbReference>
<evidence type="ECO:0000256" key="4">
    <source>
        <dbReference type="PROSITE-ProRule" id="PRU00221"/>
    </source>
</evidence>
<dbReference type="InterPro" id="IPR037588">
    <property type="entry name" value="MLST8"/>
</dbReference>
<dbReference type="InterPro" id="IPR001680">
    <property type="entry name" value="WD40_rpt"/>
</dbReference>
<dbReference type="SMART" id="SM00320">
    <property type="entry name" value="WD40"/>
    <property type="match status" value="5"/>
</dbReference>
<proteinExistence type="inferred from homology"/>
<name>A0A6A5QRQ2_AMPQU</name>
<dbReference type="OrthoDB" id="10248252at2759"/>
<dbReference type="Proteomes" id="UP000800096">
    <property type="component" value="Unassembled WGS sequence"/>
</dbReference>
<feature type="repeat" description="WD" evidence="4">
    <location>
        <begin position="1142"/>
        <end position="1176"/>
    </location>
</feature>
<feature type="region of interest" description="Disordered" evidence="5">
    <location>
        <begin position="13"/>
        <end position="181"/>
    </location>
</feature>
<evidence type="ECO:0000256" key="1">
    <source>
        <dbReference type="ARBA" id="ARBA00009890"/>
    </source>
</evidence>